<dbReference type="InterPro" id="IPR029063">
    <property type="entry name" value="SAM-dependent_MTases_sf"/>
</dbReference>
<comment type="similarity">
    <text evidence="3">Belongs to the methyltransferase superfamily. Arsenite methyltransferase family.</text>
</comment>
<evidence type="ECO:0000313" key="11">
    <source>
        <dbReference type="Proteomes" id="UP000010384"/>
    </source>
</evidence>
<dbReference type="GO" id="GO:0032259">
    <property type="term" value="P:methylation"/>
    <property type="evidence" value="ECO:0007669"/>
    <property type="project" value="UniProtKB-KW"/>
</dbReference>
<evidence type="ECO:0000256" key="4">
    <source>
        <dbReference type="ARBA" id="ARBA00034521"/>
    </source>
</evidence>
<gene>
    <name evidence="10" type="ORF">Chro_2853</name>
</gene>
<comment type="catalytic activity">
    <reaction evidence="6">
        <text>arsenic triglutathione + [thioredoxin]-dithiol + S-adenosyl-L-methionine + 2 H2O = methylarsonous acid + [thioredoxin]-disulfide + 3 glutathione + S-adenosyl-L-homocysteine + H(+)</text>
        <dbReference type="Rhea" id="RHEA:69460"/>
        <dbReference type="Rhea" id="RHEA-COMP:10698"/>
        <dbReference type="Rhea" id="RHEA-COMP:10700"/>
        <dbReference type="ChEBI" id="CHEBI:15377"/>
        <dbReference type="ChEBI" id="CHEBI:15378"/>
        <dbReference type="ChEBI" id="CHEBI:17826"/>
        <dbReference type="ChEBI" id="CHEBI:29950"/>
        <dbReference type="ChEBI" id="CHEBI:50058"/>
        <dbReference type="ChEBI" id="CHEBI:57856"/>
        <dbReference type="ChEBI" id="CHEBI:57925"/>
        <dbReference type="ChEBI" id="CHEBI:59789"/>
        <dbReference type="ChEBI" id="CHEBI:183640"/>
        <dbReference type="EC" id="2.1.1.137"/>
    </reaction>
</comment>
<dbReference type="Pfam" id="PF13847">
    <property type="entry name" value="Methyltransf_31"/>
    <property type="match status" value="1"/>
</dbReference>
<dbReference type="HOGENOM" id="CLU_052868_1_1_3"/>
<dbReference type="PANTHER" id="PTHR43675">
    <property type="entry name" value="ARSENITE METHYLTRANSFERASE"/>
    <property type="match status" value="1"/>
</dbReference>
<comment type="catalytic activity">
    <reaction evidence="8">
        <text>arsenic triglutathione + 3 [thioredoxin]-dithiol + 3 S-adenosyl-L-methionine = trimethylarsine + 3 [thioredoxin]-disulfide + 3 glutathione + 3 S-adenosyl-L-homocysteine + 3 H(+)</text>
        <dbReference type="Rhea" id="RHEA:69432"/>
        <dbReference type="Rhea" id="RHEA-COMP:10698"/>
        <dbReference type="Rhea" id="RHEA-COMP:10700"/>
        <dbReference type="ChEBI" id="CHEBI:15378"/>
        <dbReference type="ChEBI" id="CHEBI:27130"/>
        <dbReference type="ChEBI" id="CHEBI:29950"/>
        <dbReference type="ChEBI" id="CHEBI:50058"/>
        <dbReference type="ChEBI" id="CHEBI:57856"/>
        <dbReference type="ChEBI" id="CHEBI:57925"/>
        <dbReference type="ChEBI" id="CHEBI:59789"/>
        <dbReference type="ChEBI" id="CHEBI:183640"/>
        <dbReference type="EC" id="2.1.1.137"/>
    </reaction>
</comment>
<organism evidence="10 11">
    <name type="scientific">Chroococcidiopsis thermalis (strain PCC 7203)</name>
    <dbReference type="NCBI Taxonomy" id="251229"/>
    <lineage>
        <taxon>Bacteria</taxon>
        <taxon>Bacillati</taxon>
        <taxon>Cyanobacteriota</taxon>
        <taxon>Cyanophyceae</taxon>
        <taxon>Chroococcidiopsidales</taxon>
        <taxon>Chroococcidiopsidaceae</taxon>
        <taxon>Chroococcidiopsis</taxon>
    </lineage>
</organism>
<evidence type="ECO:0000259" key="9">
    <source>
        <dbReference type="Pfam" id="PF13847"/>
    </source>
</evidence>
<feature type="domain" description="Methyltransferase" evidence="9">
    <location>
        <begin position="88"/>
        <end position="234"/>
    </location>
</feature>
<keyword evidence="2" id="KW-0949">S-adenosyl-L-methionine</keyword>
<evidence type="ECO:0000313" key="10">
    <source>
        <dbReference type="EMBL" id="AFY88322.1"/>
    </source>
</evidence>
<evidence type="ECO:0000256" key="2">
    <source>
        <dbReference type="ARBA" id="ARBA00022691"/>
    </source>
</evidence>
<evidence type="ECO:0000256" key="6">
    <source>
        <dbReference type="ARBA" id="ARBA00047941"/>
    </source>
</evidence>
<dbReference type="eggNOG" id="COG2226">
    <property type="taxonomic scope" value="Bacteria"/>
</dbReference>
<keyword evidence="1 10" id="KW-0808">Transferase</keyword>
<dbReference type="CDD" id="cd02440">
    <property type="entry name" value="AdoMet_MTases"/>
    <property type="match status" value="1"/>
</dbReference>
<dbReference type="AlphaFoldDB" id="K9TZT2"/>
<accession>K9TZT2</accession>
<dbReference type="KEGG" id="cthe:Chro_2853"/>
<evidence type="ECO:0000256" key="1">
    <source>
        <dbReference type="ARBA" id="ARBA00022679"/>
    </source>
</evidence>
<dbReference type="OrthoDB" id="9772751at2"/>
<dbReference type="InterPro" id="IPR025714">
    <property type="entry name" value="Methyltranfer_dom"/>
</dbReference>
<sequence>MLLGRYHFKFLAMDEIKTMDSNAVKQNVRTAYGKIAQQQTGCGCGTPTTDTTEFAVALGYAEAELNTIPAEANLGLSCGNPTDLAQLKPGEIVLDLGSGGGFDCFIAATKVGATGKAIGVDMTPEMIAKATENAQKSNVQNVEFRLGEIENLPLADETVDVVISNCVINLSPDKPKVFQEIYRVLKPNGRIAISDTALKQQLSESVRQDIAAYVGCVAGALLVDEYQKIVETAGFQNVKVTVKQASSCCGDAETKDPIGQAIVAASGVDAAWQNDVVSVYVEGFK</sequence>
<dbReference type="PATRIC" id="fig|251229.3.peg.3335"/>
<dbReference type="STRING" id="251229.Chro_2853"/>
<dbReference type="GO" id="GO:0030791">
    <property type="term" value="F:arsenite methyltransferase activity"/>
    <property type="evidence" value="ECO:0007669"/>
    <property type="project" value="UniProtKB-EC"/>
</dbReference>
<comment type="catalytic activity">
    <reaction evidence="7">
        <text>arsenic triglutathione + 2 [thioredoxin]-dithiol + 2 S-adenosyl-L-methionine + H2O = dimethylarsinous acid + 2 [thioredoxin]-disulfide + 3 glutathione + 2 S-adenosyl-L-homocysteine + 2 H(+)</text>
        <dbReference type="Rhea" id="RHEA:69464"/>
        <dbReference type="Rhea" id="RHEA-COMP:10698"/>
        <dbReference type="Rhea" id="RHEA-COMP:10700"/>
        <dbReference type="ChEBI" id="CHEBI:15377"/>
        <dbReference type="ChEBI" id="CHEBI:15378"/>
        <dbReference type="ChEBI" id="CHEBI:23808"/>
        <dbReference type="ChEBI" id="CHEBI:29950"/>
        <dbReference type="ChEBI" id="CHEBI:50058"/>
        <dbReference type="ChEBI" id="CHEBI:57856"/>
        <dbReference type="ChEBI" id="CHEBI:57925"/>
        <dbReference type="ChEBI" id="CHEBI:59789"/>
        <dbReference type="ChEBI" id="CHEBI:183640"/>
        <dbReference type="EC" id="2.1.1.137"/>
    </reaction>
</comment>
<dbReference type="EMBL" id="CP003597">
    <property type="protein sequence ID" value="AFY88322.1"/>
    <property type="molecule type" value="Genomic_DNA"/>
</dbReference>
<dbReference type="Gene3D" id="3.40.50.150">
    <property type="entry name" value="Vaccinia Virus protein VP39"/>
    <property type="match status" value="1"/>
</dbReference>
<evidence type="ECO:0000256" key="8">
    <source>
        <dbReference type="ARBA" id="ARBA00048428"/>
    </source>
</evidence>
<protein>
    <recommendedName>
        <fullName evidence="5">Arsenite methyltransferase</fullName>
        <ecNumber evidence="4">2.1.1.137</ecNumber>
    </recommendedName>
</protein>
<dbReference type="Proteomes" id="UP000010384">
    <property type="component" value="Chromosome"/>
</dbReference>
<dbReference type="EC" id="2.1.1.137" evidence="4"/>
<evidence type="ECO:0000256" key="3">
    <source>
        <dbReference type="ARBA" id="ARBA00034487"/>
    </source>
</evidence>
<dbReference type="SUPFAM" id="SSF53335">
    <property type="entry name" value="S-adenosyl-L-methionine-dependent methyltransferases"/>
    <property type="match status" value="1"/>
</dbReference>
<dbReference type="InterPro" id="IPR026669">
    <property type="entry name" value="Arsenite_MeTrfase-like"/>
</dbReference>
<proteinExistence type="inferred from homology"/>
<name>K9TZT2_CHRTP</name>
<dbReference type="NCBIfam" id="NF008823">
    <property type="entry name" value="PRK11873.1"/>
    <property type="match status" value="1"/>
</dbReference>
<evidence type="ECO:0000256" key="5">
    <source>
        <dbReference type="ARBA" id="ARBA00034545"/>
    </source>
</evidence>
<evidence type="ECO:0000256" key="7">
    <source>
        <dbReference type="ARBA" id="ARBA00047943"/>
    </source>
</evidence>
<dbReference type="PANTHER" id="PTHR43675:SF8">
    <property type="entry name" value="ARSENITE METHYLTRANSFERASE"/>
    <property type="match status" value="1"/>
</dbReference>
<keyword evidence="11" id="KW-1185">Reference proteome</keyword>
<keyword evidence="10" id="KW-0489">Methyltransferase</keyword>
<dbReference type="InParanoid" id="K9TZT2"/>
<reference evidence="10" key="1">
    <citation type="submission" date="2012-06" db="EMBL/GenBank/DDBJ databases">
        <title>Finished chromosome of genome of Chroococcidiopsis thermalis PCC 7203.</title>
        <authorList>
            <consortium name="US DOE Joint Genome Institute"/>
            <person name="Gugger M."/>
            <person name="Coursin T."/>
            <person name="Rippka R."/>
            <person name="Tandeau De Marsac N."/>
            <person name="Huntemann M."/>
            <person name="Wei C.-L."/>
            <person name="Han J."/>
            <person name="Detter J.C."/>
            <person name="Han C."/>
            <person name="Tapia R."/>
            <person name="Davenport K."/>
            <person name="Daligault H."/>
            <person name="Erkkila T."/>
            <person name="Gu W."/>
            <person name="Munk A.C.C."/>
            <person name="Teshima H."/>
            <person name="Xu Y."/>
            <person name="Chain P."/>
            <person name="Chen A."/>
            <person name="Krypides N."/>
            <person name="Mavromatis K."/>
            <person name="Markowitz V."/>
            <person name="Szeto E."/>
            <person name="Ivanova N."/>
            <person name="Mikhailova N."/>
            <person name="Ovchinnikova G."/>
            <person name="Pagani I."/>
            <person name="Pati A."/>
            <person name="Goodwin L."/>
            <person name="Peters L."/>
            <person name="Pitluck S."/>
            <person name="Woyke T."/>
            <person name="Kerfeld C."/>
        </authorList>
    </citation>
    <scope>NUCLEOTIDE SEQUENCE [LARGE SCALE GENOMIC DNA]</scope>
    <source>
        <strain evidence="10">PCC 7203</strain>
    </source>
</reference>